<dbReference type="InterPro" id="IPR016181">
    <property type="entry name" value="Acyl_CoA_acyltransferase"/>
</dbReference>
<reference evidence="3" key="1">
    <citation type="journal article" date="2014" name="Int. J. Syst. Evol. Microbiol.">
        <title>Complete genome sequence of Corynebacterium casei LMG S-19264T (=DSM 44701T), isolated from a smear-ripened cheese.</title>
        <authorList>
            <consortium name="US DOE Joint Genome Institute (JGI-PGF)"/>
            <person name="Walter F."/>
            <person name="Albersmeier A."/>
            <person name="Kalinowski J."/>
            <person name="Ruckert C."/>
        </authorList>
    </citation>
    <scope>NUCLEOTIDE SEQUENCE</scope>
    <source>
        <strain evidence="3">JCM 4784</strain>
    </source>
</reference>
<sequence length="215" mass="22133">MSATGAPGTEPPPPHLRPTEDTTEDTTGDPVGAPVGDSGPPRLLTAEPLATARLLLEPLRLAHAEEMAVVLSDPALYAFTGGSPEDAAALRARYARVLAGAPEPGVSWCNWVLRLRSDGRLAGYVQATVVPGNAPGAGTAEVAWVVGRPWQGRGLAAEAARALVADLLGRPEVTAVVAHVHPGHAASAAVARAAGLTPTAERQGGEVKWLRVREP</sequence>
<feature type="domain" description="N-acetyltransferase" evidence="2">
    <location>
        <begin position="77"/>
        <end position="215"/>
    </location>
</feature>
<dbReference type="InterPro" id="IPR000182">
    <property type="entry name" value="GNAT_dom"/>
</dbReference>
<comment type="caution">
    <text evidence="3">The sequence shown here is derived from an EMBL/GenBank/DDBJ whole genome shotgun (WGS) entry which is preliminary data.</text>
</comment>
<keyword evidence="4" id="KW-1185">Reference proteome</keyword>
<name>A0A919DHE4_9ACTN</name>
<dbReference type="RefSeq" id="WP_190134603.1">
    <property type="nucleotide sequence ID" value="NZ_BNBT01000009.1"/>
</dbReference>
<dbReference type="SUPFAM" id="SSF55729">
    <property type="entry name" value="Acyl-CoA N-acyltransferases (Nat)"/>
    <property type="match status" value="1"/>
</dbReference>
<dbReference type="GO" id="GO:0005737">
    <property type="term" value="C:cytoplasm"/>
    <property type="evidence" value="ECO:0007669"/>
    <property type="project" value="TreeGrafter"/>
</dbReference>
<reference evidence="3" key="2">
    <citation type="submission" date="2020-09" db="EMBL/GenBank/DDBJ databases">
        <authorList>
            <person name="Sun Q."/>
            <person name="Ohkuma M."/>
        </authorList>
    </citation>
    <scope>NUCLEOTIDE SEQUENCE</scope>
    <source>
        <strain evidence="3">JCM 4784</strain>
    </source>
</reference>
<dbReference type="Gene3D" id="3.40.630.30">
    <property type="match status" value="1"/>
</dbReference>
<dbReference type="PROSITE" id="PS51186">
    <property type="entry name" value="GNAT"/>
    <property type="match status" value="1"/>
</dbReference>
<evidence type="ECO:0000313" key="3">
    <source>
        <dbReference type="EMBL" id="GHE42494.1"/>
    </source>
</evidence>
<dbReference type="PANTHER" id="PTHR43441">
    <property type="entry name" value="RIBOSOMAL-PROTEIN-SERINE ACETYLTRANSFERASE"/>
    <property type="match status" value="1"/>
</dbReference>
<dbReference type="PANTHER" id="PTHR43441:SF10">
    <property type="entry name" value="ACETYLTRANSFERASE"/>
    <property type="match status" value="1"/>
</dbReference>
<evidence type="ECO:0000313" key="4">
    <source>
        <dbReference type="Proteomes" id="UP000608024"/>
    </source>
</evidence>
<evidence type="ECO:0000256" key="1">
    <source>
        <dbReference type="SAM" id="MobiDB-lite"/>
    </source>
</evidence>
<dbReference type="GO" id="GO:1990189">
    <property type="term" value="F:protein N-terminal-serine acetyltransferase activity"/>
    <property type="evidence" value="ECO:0007669"/>
    <property type="project" value="TreeGrafter"/>
</dbReference>
<dbReference type="Pfam" id="PF13302">
    <property type="entry name" value="Acetyltransf_3"/>
    <property type="match status" value="1"/>
</dbReference>
<organism evidence="3 4">
    <name type="scientific">Streptomyces longispororuber</name>
    <dbReference type="NCBI Taxonomy" id="68230"/>
    <lineage>
        <taxon>Bacteria</taxon>
        <taxon>Bacillati</taxon>
        <taxon>Actinomycetota</taxon>
        <taxon>Actinomycetes</taxon>
        <taxon>Kitasatosporales</taxon>
        <taxon>Streptomycetaceae</taxon>
        <taxon>Streptomyces</taxon>
    </lineage>
</organism>
<feature type="region of interest" description="Disordered" evidence="1">
    <location>
        <begin position="1"/>
        <end position="43"/>
    </location>
</feature>
<proteinExistence type="predicted"/>
<dbReference type="InterPro" id="IPR051908">
    <property type="entry name" value="Ribosomal_N-acetyltransferase"/>
</dbReference>
<dbReference type="GO" id="GO:0008999">
    <property type="term" value="F:protein-N-terminal-alanine acetyltransferase activity"/>
    <property type="evidence" value="ECO:0007669"/>
    <property type="project" value="TreeGrafter"/>
</dbReference>
<accession>A0A919DHE4</accession>
<dbReference type="Proteomes" id="UP000608024">
    <property type="component" value="Unassembled WGS sequence"/>
</dbReference>
<dbReference type="EMBL" id="BNBT01000009">
    <property type="protein sequence ID" value="GHE42494.1"/>
    <property type="molecule type" value="Genomic_DNA"/>
</dbReference>
<dbReference type="AlphaFoldDB" id="A0A919DHE4"/>
<evidence type="ECO:0000259" key="2">
    <source>
        <dbReference type="PROSITE" id="PS51186"/>
    </source>
</evidence>
<protein>
    <submittedName>
        <fullName evidence="3">Acetyltransferase</fullName>
    </submittedName>
</protein>
<gene>
    <name evidence="3" type="ORF">GCM10018785_10120</name>
</gene>